<dbReference type="RefSeq" id="WP_344981667.1">
    <property type="nucleotide sequence ID" value="NZ_BAABFN010000022.1"/>
</dbReference>
<name>A0ABP8G9T9_9BACT</name>
<protein>
    <submittedName>
        <fullName evidence="3">Gfo/Idh/MocA family oxidoreductase</fullName>
    </submittedName>
</protein>
<evidence type="ECO:0000256" key="1">
    <source>
        <dbReference type="SAM" id="MobiDB-lite"/>
    </source>
</evidence>
<feature type="region of interest" description="Disordered" evidence="1">
    <location>
        <begin position="322"/>
        <end position="349"/>
    </location>
</feature>
<organism evidence="3 4">
    <name type="scientific">Compostibacter hankyongensis</name>
    <dbReference type="NCBI Taxonomy" id="1007089"/>
    <lineage>
        <taxon>Bacteria</taxon>
        <taxon>Pseudomonadati</taxon>
        <taxon>Bacteroidota</taxon>
        <taxon>Chitinophagia</taxon>
        <taxon>Chitinophagales</taxon>
        <taxon>Chitinophagaceae</taxon>
        <taxon>Compostibacter</taxon>
    </lineage>
</organism>
<dbReference type="Gene3D" id="3.40.50.720">
    <property type="entry name" value="NAD(P)-binding Rossmann-like Domain"/>
    <property type="match status" value="1"/>
</dbReference>
<gene>
    <name evidence="3" type="ORF">GCM10023143_34190</name>
</gene>
<dbReference type="Proteomes" id="UP001501207">
    <property type="component" value="Unassembled WGS sequence"/>
</dbReference>
<dbReference type="InterPro" id="IPR050463">
    <property type="entry name" value="Gfo/Idh/MocA_oxidrdct_glycsds"/>
</dbReference>
<dbReference type="InterPro" id="IPR019546">
    <property type="entry name" value="TAT_signal_bac_arc"/>
</dbReference>
<dbReference type="SUPFAM" id="SSF51735">
    <property type="entry name" value="NAD(P)-binding Rossmann-fold domains"/>
    <property type="match status" value="1"/>
</dbReference>
<evidence type="ECO:0000313" key="4">
    <source>
        <dbReference type="Proteomes" id="UP001501207"/>
    </source>
</evidence>
<dbReference type="NCBIfam" id="TIGR01409">
    <property type="entry name" value="TAT_signal_seq"/>
    <property type="match status" value="1"/>
</dbReference>
<dbReference type="InterPro" id="IPR000683">
    <property type="entry name" value="Gfo/Idh/MocA-like_OxRdtase_N"/>
</dbReference>
<dbReference type="EMBL" id="BAABFN010000022">
    <property type="protein sequence ID" value="GAA4320190.1"/>
    <property type="molecule type" value="Genomic_DNA"/>
</dbReference>
<keyword evidence="4" id="KW-1185">Reference proteome</keyword>
<evidence type="ECO:0000259" key="2">
    <source>
        <dbReference type="Pfam" id="PF01408"/>
    </source>
</evidence>
<feature type="compositionally biased region" description="Basic and acidic residues" evidence="1">
    <location>
        <begin position="333"/>
        <end position="349"/>
    </location>
</feature>
<reference evidence="4" key="1">
    <citation type="journal article" date="2019" name="Int. J. Syst. Evol. Microbiol.">
        <title>The Global Catalogue of Microorganisms (GCM) 10K type strain sequencing project: providing services to taxonomists for standard genome sequencing and annotation.</title>
        <authorList>
            <consortium name="The Broad Institute Genomics Platform"/>
            <consortium name="The Broad Institute Genome Sequencing Center for Infectious Disease"/>
            <person name="Wu L."/>
            <person name="Ma J."/>
        </authorList>
    </citation>
    <scope>NUCLEOTIDE SEQUENCE [LARGE SCALE GENOMIC DNA]</scope>
    <source>
        <strain evidence="4">JCM 17664</strain>
    </source>
</reference>
<comment type="caution">
    <text evidence="3">The sequence shown here is derived from an EMBL/GenBank/DDBJ whole genome shotgun (WGS) entry which is preliminary data.</text>
</comment>
<dbReference type="InterPro" id="IPR006311">
    <property type="entry name" value="TAT_signal"/>
</dbReference>
<accession>A0ABP8G9T9</accession>
<dbReference type="InterPro" id="IPR036291">
    <property type="entry name" value="NAD(P)-bd_dom_sf"/>
</dbReference>
<sequence>MQQAYNRRNFIRTTALAGAALGLGSYSLPLSGRSRPAAGTRIGIIGLDTSHSVAMTKTLNAENADAALGGYKVVAAYPQGSLDIASSVKRIPEYTEALKKMGVEIVDSIPELLKKVDVVMLETNDGRRHLEQALPVLKAGKRLFIDKPIAASLADTIVIFEEAKKYNVPVFSSSSLRFMSSAQAVVNGKVGKVVGADAYSPCALEKTHPDFFWYGIHGVEILYTVMGTGCKEVVRVHTDSTDIAIGTWEDGRIGTFRGTRTGQHTYGGTAYGEKGDAVLGPFEGYEPLLLQIIKFFQTGTVPVKPEDTLEICAFMEAADESKRHHGAPASMEKIWERARKEAARKSRNS</sequence>
<feature type="domain" description="Gfo/Idh/MocA-like oxidoreductase N-terminal" evidence="2">
    <location>
        <begin position="42"/>
        <end position="171"/>
    </location>
</feature>
<dbReference type="Gene3D" id="3.30.360.10">
    <property type="entry name" value="Dihydrodipicolinate Reductase, domain 2"/>
    <property type="match status" value="1"/>
</dbReference>
<dbReference type="PANTHER" id="PTHR43818">
    <property type="entry name" value="BCDNA.GH03377"/>
    <property type="match status" value="1"/>
</dbReference>
<dbReference type="PANTHER" id="PTHR43818:SF9">
    <property type="entry name" value="HYPOTHETICAL OXIDOREDUCTASE"/>
    <property type="match status" value="1"/>
</dbReference>
<dbReference type="PROSITE" id="PS51318">
    <property type="entry name" value="TAT"/>
    <property type="match status" value="1"/>
</dbReference>
<proteinExistence type="predicted"/>
<dbReference type="Pfam" id="PF01408">
    <property type="entry name" value="GFO_IDH_MocA"/>
    <property type="match status" value="1"/>
</dbReference>
<evidence type="ECO:0000313" key="3">
    <source>
        <dbReference type="EMBL" id="GAA4320190.1"/>
    </source>
</evidence>